<dbReference type="EMBL" id="CATQJL010000112">
    <property type="protein sequence ID" value="CAJ0592557.1"/>
    <property type="molecule type" value="Genomic_DNA"/>
</dbReference>
<dbReference type="Pfam" id="PF10318">
    <property type="entry name" value="7TM_GPCR_Srh"/>
    <property type="match status" value="1"/>
</dbReference>
<dbReference type="InterPro" id="IPR053220">
    <property type="entry name" value="Nematode_rcpt-like_serp_H"/>
</dbReference>
<accession>A0AA36GKI1</accession>
<organism evidence="2 3">
    <name type="scientific">Cylicocyclus nassatus</name>
    <name type="common">Nematode worm</name>
    <dbReference type="NCBI Taxonomy" id="53992"/>
    <lineage>
        <taxon>Eukaryota</taxon>
        <taxon>Metazoa</taxon>
        <taxon>Ecdysozoa</taxon>
        <taxon>Nematoda</taxon>
        <taxon>Chromadorea</taxon>
        <taxon>Rhabditida</taxon>
        <taxon>Rhabditina</taxon>
        <taxon>Rhabditomorpha</taxon>
        <taxon>Strongyloidea</taxon>
        <taxon>Strongylidae</taxon>
        <taxon>Cylicocyclus</taxon>
    </lineage>
</organism>
<keyword evidence="1" id="KW-1133">Transmembrane helix</keyword>
<dbReference type="Proteomes" id="UP001176961">
    <property type="component" value="Unassembled WGS sequence"/>
</dbReference>
<keyword evidence="1" id="KW-0812">Transmembrane</keyword>
<gene>
    <name evidence="2" type="ORF">CYNAS_LOCUS4540</name>
</gene>
<feature type="transmembrane region" description="Helical" evidence="1">
    <location>
        <begin position="20"/>
        <end position="40"/>
    </location>
</feature>
<dbReference type="InterPro" id="IPR019422">
    <property type="entry name" value="7TM_GPCR_serpentine_rcpt_Srh"/>
</dbReference>
<feature type="transmembrane region" description="Helical" evidence="1">
    <location>
        <begin position="201"/>
        <end position="220"/>
    </location>
</feature>
<keyword evidence="3" id="KW-1185">Reference proteome</keyword>
<dbReference type="PANTHER" id="PTHR22941">
    <property type="entry name" value="SERPENTINE RECEPTOR"/>
    <property type="match status" value="1"/>
</dbReference>
<proteinExistence type="predicted"/>
<feature type="transmembrane region" description="Helical" evidence="1">
    <location>
        <begin position="60"/>
        <end position="79"/>
    </location>
</feature>
<sequence>MGYTGSWMAEWFSIGVHPTLILVVTSNVCIATCILCIFTYRVYMILPFNHFLRFNGKGHIYASVAYFVIYVPAILSSMWNSSPDQNAAKQWVLTEYSCALSVMNVPRLHIYTPESVRQFLISSIVLIILGAPLMIVIIWSYYHYLNQKGNLSEKTRNMQRRFLYYVYIQASIPGVCLFLPLFIIILTMITSEMKAQGIGNIAMGAIALHGLVSSITMILCNEPYRRYTLNLSKRSTLPK</sequence>
<protein>
    <submittedName>
        <fullName evidence="2">Uncharacterized protein</fullName>
    </submittedName>
</protein>
<name>A0AA36GKI1_CYLNA</name>
<evidence type="ECO:0000313" key="2">
    <source>
        <dbReference type="EMBL" id="CAJ0592557.1"/>
    </source>
</evidence>
<comment type="caution">
    <text evidence="2">The sequence shown here is derived from an EMBL/GenBank/DDBJ whole genome shotgun (WGS) entry which is preliminary data.</text>
</comment>
<feature type="transmembrane region" description="Helical" evidence="1">
    <location>
        <begin position="119"/>
        <end position="142"/>
    </location>
</feature>
<evidence type="ECO:0000256" key="1">
    <source>
        <dbReference type="SAM" id="Phobius"/>
    </source>
</evidence>
<reference evidence="2" key="1">
    <citation type="submission" date="2023-07" db="EMBL/GenBank/DDBJ databases">
        <authorList>
            <consortium name="CYATHOMIX"/>
        </authorList>
    </citation>
    <scope>NUCLEOTIDE SEQUENCE</scope>
    <source>
        <strain evidence="2">N/A</strain>
    </source>
</reference>
<evidence type="ECO:0000313" key="3">
    <source>
        <dbReference type="Proteomes" id="UP001176961"/>
    </source>
</evidence>
<keyword evidence="1" id="KW-0472">Membrane</keyword>
<feature type="transmembrane region" description="Helical" evidence="1">
    <location>
        <begin position="162"/>
        <end position="189"/>
    </location>
</feature>
<dbReference type="AlphaFoldDB" id="A0AA36GKI1"/>
<dbReference type="PANTHER" id="PTHR22941:SF26">
    <property type="entry name" value="SERPENTINE RECEPTOR, CLASS H"/>
    <property type="match status" value="1"/>
</dbReference>